<comment type="caution">
    <text evidence="2">The sequence shown here is derived from an EMBL/GenBank/DDBJ whole genome shotgun (WGS) entry which is preliminary data.</text>
</comment>
<accession>A0ABW0A0G9</accession>
<name>A0ABW0A0G9_9ACTN</name>
<dbReference type="Proteomes" id="UP001596222">
    <property type="component" value="Unassembled WGS sequence"/>
</dbReference>
<gene>
    <name evidence="2" type="ORF">ACFPP6_14300</name>
</gene>
<reference evidence="3" key="1">
    <citation type="journal article" date="2019" name="Int. J. Syst. Evol. Microbiol.">
        <title>The Global Catalogue of Microorganisms (GCM) 10K type strain sequencing project: providing services to taxonomists for standard genome sequencing and annotation.</title>
        <authorList>
            <consortium name="The Broad Institute Genomics Platform"/>
            <consortium name="The Broad Institute Genome Sequencing Center for Infectious Disease"/>
            <person name="Wu L."/>
            <person name="Ma J."/>
        </authorList>
    </citation>
    <scope>NUCLEOTIDE SEQUENCE [LARGE SCALE GENOMIC DNA]</scope>
    <source>
        <strain evidence="3">CGMCC 4.1641</strain>
    </source>
</reference>
<proteinExistence type="predicted"/>
<sequence>DYLVVEDNGSVHAWINQTDNAKDDWRDRGIIATGTGAPGNKVRFADINNDGKADYLVVEDNGSVHAWINQTDNAKDDWRDRGIIATGTGAPASKVRI</sequence>
<keyword evidence="3" id="KW-1185">Reference proteome</keyword>
<evidence type="ECO:0000313" key="2">
    <source>
        <dbReference type="EMBL" id="MFC5145832.1"/>
    </source>
</evidence>
<evidence type="ECO:0000313" key="3">
    <source>
        <dbReference type="Proteomes" id="UP001596222"/>
    </source>
</evidence>
<feature type="non-terminal residue" evidence="2">
    <location>
        <position position="1"/>
    </location>
</feature>
<dbReference type="SUPFAM" id="SSF69318">
    <property type="entry name" value="Integrin alpha N-terminal domain"/>
    <property type="match status" value="1"/>
</dbReference>
<evidence type="ECO:0000256" key="1">
    <source>
        <dbReference type="ARBA" id="ARBA00022729"/>
    </source>
</evidence>
<dbReference type="EMBL" id="JBHSKJ010000007">
    <property type="protein sequence ID" value="MFC5145832.1"/>
    <property type="molecule type" value="Genomic_DNA"/>
</dbReference>
<dbReference type="InterPro" id="IPR013517">
    <property type="entry name" value="FG-GAP"/>
</dbReference>
<dbReference type="Pfam" id="PF13517">
    <property type="entry name" value="FG-GAP_3"/>
    <property type="match status" value="1"/>
</dbReference>
<organism evidence="2 3">
    <name type="scientific">Streptomyces aureoversilis</name>
    <dbReference type="NCBI Taxonomy" id="67277"/>
    <lineage>
        <taxon>Bacteria</taxon>
        <taxon>Bacillati</taxon>
        <taxon>Actinomycetota</taxon>
        <taxon>Actinomycetes</taxon>
        <taxon>Kitasatosporales</taxon>
        <taxon>Streptomycetaceae</taxon>
        <taxon>Streptomyces</taxon>
    </lineage>
</organism>
<keyword evidence="1" id="KW-0732">Signal</keyword>
<protein>
    <submittedName>
        <fullName evidence="2">FG-GAP repeat domain-containing protein</fullName>
    </submittedName>
</protein>
<dbReference type="InterPro" id="IPR028994">
    <property type="entry name" value="Integrin_alpha_N"/>
</dbReference>
<dbReference type="RefSeq" id="WP_382041263.1">
    <property type="nucleotide sequence ID" value="NZ_JBHSKJ010000007.1"/>
</dbReference>